<dbReference type="EMBL" id="SFCC01000008">
    <property type="protein sequence ID" value="RZQ62610.1"/>
    <property type="molecule type" value="Genomic_DNA"/>
</dbReference>
<dbReference type="RefSeq" id="WP_130476348.1">
    <property type="nucleotide sequence ID" value="NZ_SFCC01000008.1"/>
</dbReference>
<comment type="caution">
    <text evidence="2">The sequence shown here is derived from an EMBL/GenBank/DDBJ whole genome shotgun (WGS) entry which is preliminary data.</text>
</comment>
<evidence type="ECO:0000313" key="3">
    <source>
        <dbReference type="Proteomes" id="UP000292003"/>
    </source>
</evidence>
<evidence type="ECO:0000313" key="2">
    <source>
        <dbReference type="EMBL" id="RZQ62610.1"/>
    </source>
</evidence>
<evidence type="ECO:0000259" key="1">
    <source>
        <dbReference type="Pfam" id="PF01882"/>
    </source>
</evidence>
<dbReference type="AlphaFoldDB" id="A0A4Q7J4W4"/>
<protein>
    <submittedName>
        <fullName evidence="2">DUF58 domain-containing protein</fullName>
    </submittedName>
</protein>
<dbReference type="PANTHER" id="PTHR33608">
    <property type="entry name" value="BLL2464 PROTEIN"/>
    <property type="match status" value="1"/>
</dbReference>
<sequence length="431" mass="45314">MALTGRAGLVALAGVLLVGLVLPSWAGVLAVTAVVVLGVAVDLLLAGGVRGLVLSRAGDTAVRLGETAEVVLTVRNPGRRRVRGMLRDAWQPSAGVETDRHAVDVPPGEARRIVLRLRPVRRGDRPAHRVTVRSTGPLGLAARQGSHAVPWTVRALPPFTSRRHLPSRLARLRQLDGRQAIRVRGQGTEFDSLREYVIGDDVRSIDWRASARATDVMVRTWQPERDRRLVVVLDTGRTSAGRVGDAPRLDASMDAALLLGALAARAGDRVDLLAYDRAVRASVQGASASELLPALVGAMATVEPALVESDAQGMVGEVLRRAGRRSLVVLLTGLDAEPLRAGLLPVLGALTARHQVIVAAVADPRVAELAAGRGDGAAVYGAAAAEGELADRRGVTALLARRGVEVVDAVPAELAPALADRYLALKAAGRL</sequence>
<proteinExistence type="predicted"/>
<accession>A0A4Q7J4W4</accession>
<gene>
    <name evidence="2" type="ORF">EWH70_16710</name>
</gene>
<reference evidence="2 3" key="1">
    <citation type="submission" date="2019-02" db="EMBL/GenBank/DDBJ databases">
        <title>Draft genome sequence of Amycolatopsis sp. 8-3EHSu isolated from roots of Suaeda maritima.</title>
        <authorList>
            <person name="Duangmal K."/>
            <person name="Chantavorakit T."/>
        </authorList>
    </citation>
    <scope>NUCLEOTIDE SEQUENCE [LARGE SCALE GENOMIC DNA]</scope>
    <source>
        <strain evidence="2 3">8-3EHSu</strain>
    </source>
</reference>
<name>A0A4Q7J4W4_9PSEU</name>
<dbReference type="OrthoDB" id="845740at2"/>
<dbReference type="PANTHER" id="PTHR33608:SF3">
    <property type="entry name" value="SLR2013 PROTEIN"/>
    <property type="match status" value="1"/>
</dbReference>
<organism evidence="2 3">
    <name type="scientific">Amycolatopsis suaedae</name>
    <dbReference type="NCBI Taxonomy" id="2510978"/>
    <lineage>
        <taxon>Bacteria</taxon>
        <taxon>Bacillati</taxon>
        <taxon>Actinomycetota</taxon>
        <taxon>Actinomycetes</taxon>
        <taxon>Pseudonocardiales</taxon>
        <taxon>Pseudonocardiaceae</taxon>
        <taxon>Amycolatopsis</taxon>
    </lineage>
</organism>
<dbReference type="Pfam" id="PF01882">
    <property type="entry name" value="DUF58"/>
    <property type="match status" value="1"/>
</dbReference>
<dbReference type="InterPro" id="IPR002881">
    <property type="entry name" value="DUF58"/>
</dbReference>
<keyword evidence="3" id="KW-1185">Reference proteome</keyword>
<feature type="domain" description="DUF58" evidence="1">
    <location>
        <begin position="193"/>
        <end position="370"/>
    </location>
</feature>
<dbReference type="Proteomes" id="UP000292003">
    <property type="component" value="Unassembled WGS sequence"/>
</dbReference>